<dbReference type="HOGENOM" id="CLU_3059410_0_0_4"/>
<reference evidence="1 2" key="1">
    <citation type="journal article" date="2011" name="J. Bacteriol.">
        <title>Complete genome sequence of the plant growth-promoting endophyte Burkholderia phytofirmans strain PsJN.</title>
        <authorList>
            <person name="Weilharter A."/>
            <person name="Mitter B."/>
            <person name="Shin M.V."/>
            <person name="Chain P.S."/>
            <person name="Nowak J."/>
            <person name="Sessitsch A."/>
        </authorList>
    </citation>
    <scope>NUCLEOTIDE SEQUENCE [LARGE SCALE GENOMIC DNA]</scope>
    <source>
        <strain evidence="2">DSM 17436 / LMG 22146 / PsJN</strain>
    </source>
</reference>
<dbReference type="Proteomes" id="UP000001739">
    <property type="component" value="Chromosome 1"/>
</dbReference>
<evidence type="ECO:0000313" key="1">
    <source>
        <dbReference type="EMBL" id="ACD15872.1"/>
    </source>
</evidence>
<evidence type="ECO:0000313" key="2">
    <source>
        <dbReference type="Proteomes" id="UP000001739"/>
    </source>
</evidence>
<dbReference type="AlphaFoldDB" id="B2T2R1"/>
<sequence length="53" mass="5977">MLPPSGYQKGFSGIDGWRPGVPDRLPFMTCVWQSGIQKCFKLESKTSQIMTIQ</sequence>
<accession>B2T2R1</accession>
<dbReference type="EMBL" id="CP001052">
    <property type="protein sequence ID" value="ACD15872.1"/>
    <property type="molecule type" value="Genomic_DNA"/>
</dbReference>
<dbReference type="KEGG" id="bpy:Bphyt_1457"/>
<protein>
    <submittedName>
        <fullName evidence="1">Uncharacterized protein</fullName>
    </submittedName>
</protein>
<proteinExistence type="predicted"/>
<organism evidence="1 2">
    <name type="scientific">Paraburkholderia phytofirmans (strain DSM 17436 / LMG 22146 / PsJN)</name>
    <name type="common">Burkholderia phytofirmans</name>
    <dbReference type="NCBI Taxonomy" id="398527"/>
    <lineage>
        <taxon>Bacteria</taxon>
        <taxon>Pseudomonadati</taxon>
        <taxon>Pseudomonadota</taxon>
        <taxon>Betaproteobacteria</taxon>
        <taxon>Burkholderiales</taxon>
        <taxon>Burkholderiaceae</taxon>
        <taxon>Paraburkholderia</taxon>
    </lineage>
</organism>
<name>B2T2R1_PARPJ</name>
<gene>
    <name evidence="1" type="ordered locus">Bphyt_1457</name>
</gene>